<sequence>MFPTVVSVDLSEQMLRQAAGRSPTRIQADASHLPLANASVAAVAAVDMLLFPAETARVLRPDGVLPWINQLAADGPLHLPAAAVAGALPGTWEGIESEAGWGTWVVLRRSSWPEVAGAPPRDRRRTLPWPGPSAPAEAVDASRLQALFHVQHPAPRA</sequence>
<dbReference type="Pfam" id="PF08241">
    <property type="entry name" value="Methyltransf_11"/>
    <property type="match status" value="1"/>
</dbReference>
<comment type="caution">
    <text evidence="2">The sequence shown here is derived from an EMBL/GenBank/DDBJ whole genome shotgun (WGS) entry which is preliminary data.</text>
</comment>
<gene>
    <name evidence="2" type="ORF">FB465_0568</name>
</gene>
<dbReference type="GO" id="GO:0008757">
    <property type="term" value="F:S-adenosylmethionine-dependent methyltransferase activity"/>
    <property type="evidence" value="ECO:0007669"/>
    <property type="project" value="InterPro"/>
</dbReference>
<dbReference type="EMBL" id="VIVR01000001">
    <property type="protein sequence ID" value="TWE15646.1"/>
    <property type="molecule type" value="Genomic_DNA"/>
</dbReference>
<dbReference type="Gene3D" id="3.40.50.150">
    <property type="entry name" value="Vaccinia Virus protein VP39"/>
    <property type="match status" value="1"/>
</dbReference>
<dbReference type="Proteomes" id="UP000318416">
    <property type="component" value="Unassembled WGS sequence"/>
</dbReference>
<evidence type="ECO:0000313" key="3">
    <source>
        <dbReference type="Proteomes" id="UP000318416"/>
    </source>
</evidence>
<keyword evidence="3" id="KW-1185">Reference proteome</keyword>
<protein>
    <submittedName>
        <fullName evidence="2">Methyltransferase family protein</fullName>
    </submittedName>
</protein>
<organism evidence="2 3">
    <name type="scientific">Kitasatospora atroaurantiaca</name>
    <dbReference type="NCBI Taxonomy" id="285545"/>
    <lineage>
        <taxon>Bacteria</taxon>
        <taxon>Bacillati</taxon>
        <taxon>Actinomycetota</taxon>
        <taxon>Actinomycetes</taxon>
        <taxon>Kitasatosporales</taxon>
        <taxon>Streptomycetaceae</taxon>
        <taxon>Kitasatospora</taxon>
    </lineage>
</organism>
<evidence type="ECO:0000313" key="2">
    <source>
        <dbReference type="EMBL" id="TWE15646.1"/>
    </source>
</evidence>
<evidence type="ECO:0000259" key="1">
    <source>
        <dbReference type="Pfam" id="PF08241"/>
    </source>
</evidence>
<reference evidence="2 3" key="1">
    <citation type="submission" date="2019-06" db="EMBL/GenBank/DDBJ databases">
        <title>Sequencing the genomes of 1000 actinobacteria strains.</title>
        <authorList>
            <person name="Klenk H.-P."/>
        </authorList>
    </citation>
    <scope>NUCLEOTIDE SEQUENCE [LARGE SCALE GENOMIC DNA]</scope>
    <source>
        <strain evidence="2 3">DSM 41649</strain>
    </source>
</reference>
<proteinExistence type="predicted"/>
<dbReference type="SUPFAM" id="SSF53335">
    <property type="entry name" value="S-adenosyl-L-methionine-dependent methyltransferases"/>
    <property type="match status" value="1"/>
</dbReference>
<name>A0A561EJ57_9ACTN</name>
<dbReference type="InterPro" id="IPR029063">
    <property type="entry name" value="SAM-dependent_MTases_sf"/>
</dbReference>
<accession>A0A561EJ57</accession>
<dbReference type="InterPro" id="IPR013216">
    <property type="entry name" value="Methyltransf_11"/>
</dbReference>
<dbReference type="AlphaFoldDB" id="A0A561EJ57"/>
<keyword evidence="2" id="KW-0489">Methyltransferase</keyword>
<dbReference type="GO" id="GO:0032259">
    <property type="term" value="P:methylation"/>
    <property type="evidence" value="ECO:0007669"/>
    <property type="project" value="UniProtKB-KW"/>
</dbReference>
<keyword evidence="2" id="KW-0808">Transferase</keyword>
<feature type="domain" description="Methyltransferase type 11" evidence="1">
    <location>
        <begin position="4"/>
        <end position="65"/>
    </location>
</feature>